<keyword evidence="1" id="KW-1133">Transmembrane helix</keyword>
<evidence type="ECO:0000313" key="3">
    <source>
        <dbReference type="Proteomes" id="UP000663852"/>
    </source>
</evidence>
<feature type="transmembrane region" description="Helical" evidence="1">
    <location>
        <begin position="569"/>
        <end position="592"/>
    </location>
</feature>
<feature type="transmembrane region" description="Helical" evidence="1">
    <location>
        <begin position="696"/>
        <end position="717"/>
    </location>
</feature>
<reference evidence="2" key="1">
    <citation type="submission" date="2021-02" db="EMBL/GenBank/DDBJ databases">
        <authorList>
            <person name="Nowell W R."/>
        </authorList>
    </citation>
    <scope>NUCLEOTIDE SEQUENCE</scope>
</reference>
<evidence type="ECO:0000313" key="2">
    <source>
        <dbReference type="EMBL" id="CAF1116790.1"/>
    </source>
</evidence>
<accession>A0A814Q964</accession>
<keyword evidence="1" id="KW-0472">Membrane</keyword>
<feature type="transmembrane region" description="Helical" evidence="1">
    <location>
        <begin position="431"/>
        <end position="453"/>
    </location>
</feature>
<keyword evidence="1" id="KW-0812">Transmembrane</keyword>
<protein>
    <submittedName>
        <fullName evidence="2">Uncharacterized protein</fullName>
    </submittedName>
</protein>
<feature type="transmembrane region" description="Helical" evidence="1">
    <location>
        <begin position="817"/>
        <end position="837"/>
    </location>
</feature>
<name>A0A814Q964_ADIRI</name>
<dbReference type="OrthoDB" id="10398885at2759"/>
<dbReference type="EMBL" id="CAJNOJ010000103">
    <property type="protein sequence ID" value="CAF1116790.1"/>
    <property type="molecule type" value="Genomic_DNA"/>
</dbReference>
<comment type="caution">
    <text evidence="2">The sequence shown here is derived from an EMBL/GenBank/DDBJ whole genome shotgun (WGS) entry which is preliminary data.</text>
</comment>
<feature type="transmembrane region" description="Helical" evidence="1">
    <location>
        <begin position="465"/>
        <end position="482"/>
    </location>
</feature>
<organism evidence="2 3">
    <name type="scientific">Adineta ricciae</name>
    <name type="common">Rotifer</name>
    <dbReference type="NCBI Taxonomy" id="249248"/>
    <lineage>
        <taxon>Eukaryota</taxon>
        <taxon>Metazoa</taxon>
        <taxon>Spiralia</taxon>
        <taxon>Gnathifera</taxon>
        <taxon>Rotifera</taxon>
        <taxon>Eurotatoria</taxon>
        <taxon>Bdelloidea</taxon>
        <taxon>Adinetida</taxon>
        <taxon>Adinetidae</taxon>
        <taxon>Adineta</taxon>
    </lineage>
</organism>
<dbReference type="AlphaFoldDB" id="A0A814Q964"/>
<sequence>MQIDCRITPVFAPISRGISHLSIESSINVSDHCSLVELFQSIKQKENSVAEQLLPIGLTNKDQLLDFTSNETFSSTSLIRLFQCTNDTTETKQSSIFRNLFQQISNRNTVHVEHNGEHAISGLYHAMKSICHPEHFQNCLFIHIYKTTDQNISQIISLNNDENQVTLDAVQNIVRDTLKQESINNVIFIQQGAEIRDHELVLQQNYPFITVIDCPSERELNEISSPMIDLCFYELLIRLSIYSILFTQENQTNLQRFFSYCDQDKSFTFKTRELEIALLTLIQLFNQQLNNKDLHLNYYDLIIPSSLTRTVNYYQSALLFGDILFEYVRTTQLPLINRNNDSNRNIEEKLSEFMSHFLKCLDKTLKMSILINPRQTETQTATMLCRNTWIYLLKIIFSPILIFATIAQCIDEIYRRIRKKQFSPESIWSDLMVYFCSICLIVSISNIIIYYSRHIVSTNANQMEIYWPLLLIISLLTILHVYQTSSFHRKTFRNKNILKNTYIDAHLQILEIKSTPNTTKLSTFFVADTSDTRFYEIIDRKITDFHPTLLQKSITQSILNSSEKPNSNLFYFVVSILLLITFVPLVIIHPLIPSFYRIFRLNMSFIHTSWDIQLIQYSYMIISFIFYTLLVFLMMRSISEYLKVLYNLRILLSSTDLKKQVDFECEFYLNLRRSENLEYFVHLFQRTIRNIDKNHTLITTMTCALLIDVILILIAVIRVFVYGRSTDLLTIWCLIDIVFLSFFIMLFISVVVLINKSINYDFIRHLRNLKKDVVTSNILHPEENVNYDYLDIIIEHIESVTDQYSVKLLGFVVDYSLALKIFISIVTGIASAIASLVQQ</sequence>
<feature type="transmembrane region" description="Helical" evidence="1">
    <location>
        <begin position="389"/>
        <end position="410"/>
    </location>
</feature>
<dbReference type="Proteomes" id="UP000663852">
    <property type="component" value="Unassembled WGS sequence"/>
</dbReference>
<feature type="transmembrane region" description="Helical" evidence="1">
    <location>
        <begin position="729"/>
        <end position="754"/>
    </location>
</feature>
<gene>
    <name evidence="2" type="ORF">EDS130_LOCUS20830</name>
</gene>
<feature type="transmembrane region" description="Helical" evidence="1">
    <location>
        <begin position="612"/>
        <end position="633"/>
    </location>
</feature>
<evidence type="ECO:0000256" key="1">
    <source>
        <dbReference type="SAM" id="Phobius"/>
    </source>
</evidence>
<proteinExistence type="predicted"/>